<dbReference type="Proteomes" id="UP000198651">
    <property type="component" value="Chromosome I"/>
</dbReference>
<dbReference type="AlphaFoldDB" id="A0A0S4M489"/>
<keyword evidence="2" id="KW-1185">Reference proteome</keyword>
<accession>A0A0S4M489</accession>
<evidence type="ECO:0000313" key="1">
    <source>
        <dbReference type="EMBL" id="CUT17085.1"/>
    </source>
</evidence>
<dbReference type="EMBL" id="LN906597">
    <property type="protein sequence ID" value="CUT17085.1"/>
    <property type="molecule type" value="Genomic_DNA"/>
</dbReference>
<gene>
    <name evidence="1" type="ORF">Ark11_0228</name>
</gene>
<proteinExistence type="predicted"/>
<dbReference type="RefSeq" id="WP_092342717.1">
    <property type="nucleotide sequence ID" value="NZ_FLSL01000095.1"/>
</dbReference>
<dbReference type="STRING" id="1561003.Ark11_0228"/>
<organism evidence="1 2">
    <name type="scientific">Candidatus Ichthyocystis hellenicum</name>
    <dbReference type="NCBI Taxonomy" id="1561003"/>
    <lineage>
        <taxon>Bacteria</taxon>
        <taxon>Pseudomonadati</taxon>
        <taxon>Pseudomonadota</taxon>
        <taxon>Betaproteobacteria</taxon>
        <taxon>Burkholderiales</taxon>
        <taxon>Candidatus Ichthyocystis</taxon>
    </lineage>
</organism>
<name>A0A0S4M489_9BURK</name>
<dbReference type="InterPro" id="IPR012672">
    <property type="entry name" value="T3SS_YscX"/>
</dbReference>
<protein>
    <submittedName>
        <fullName evidence="1">Uncharacterized protein</fullName>
    </submittedName>
</protein>
<dbReference type="Pfam" id="PF09474">
    <property type="entry name" value="Type_III_YscX"/>
    <property type="match status" value="1"/>
</dbReference>
<sequence>MDKSLGLTTPNLLSFNHGLLSIDHHEENIPADESVNIPEELRVLPSDKLLDPYSGTALDFKGHLADQTLKALAPKIDNDKLFLSDVFLMHMQSADENFRKLAKRTKNKNFNKAVHVLIEEMALRELLSNSRSALISV</sequence>
<dbReference type="OrthoDB" id="9865821at2"/>
<reference evidence="2" key="1">
    <citation type="submission" date="2015-11" db="EMBL/GenBank/DDBJ databases">
        <authorList>
            <person name="Seth-Smith H.M.B."/>
        </authorList>
    </citation>
    <scope>NUCLEOTIDE SEQUENCE [LARGE SCALE GENOMIC DNA]</scope>
    <source>
        <strain evidence="2">2013Ark11</strain>
    </source>
</reference>
<evidence type="ECO:0000313" key="2">
    <source>
        <dbReference type="Proteomes" id="UP000198651"/>
    </source>
</evidence>